<accession>A0A1C3VIE2</accession>
<dbReference type="EMBL" id="FMAF01000005">
    <property type="protein sequence ID" value="SCB27491.1"/>
    <property type="molecule type" value="Genomic_DNA"/>
</dbReference>
<protein>
    <recommendedName>
        <fullName evidence="2">AB hydrolase-1 domain-containing protein</fullName>
    </recommendedName>
</protein>
<dbReference type="SUPFAM" id="SSF53474">
    <property type="entry name" value="alpha/beta-Hydrolases"/>
    <property type="match status" value="1"/>
</dbReference>
<proteinExistence type="predicted"/>
<sequence>MRMSTAHLSILTAISSILLLATASVASADMLKPFKDELFSNETVLESHDNGAFQTIDYQEMRDINSRDQIPEKRVKPAYVDTGVRWKAQQDETLQLGDRKLDVTRIGPASGQAFTVIFIHGRGGDRRLGSNDDTFGGNFNRLKNLAYRNGGTYYAPSVKGFDSTGVADIAALIRYSYEQSGGKPVILTCASMGSFVCWGITRDAESVKRLKGMAILSGVTDPDFTKSAFYKAKLPLWFTHGSRDPVYAAADQQALFEKLYKAHYPTRFTLFATGNHGTPVRMTDWRKVLNWIVDPQAS</sequence>
<dbReference type="Proteomes" id="UP000199205">
    <property type="component" value="Unassembled WGS sequence"/>
</dbReference>
<keyword evidence="1" id="KW-0732">Signal</keyword>
<dbReference type="OrthoDB" id="9807541at2"/>
<gene>
    <name evidence="3" type="ORF">GA0061101_105332</name>
</gene>
<evidence type="ECO:0000313" key="3">
    <source>
        <dbReference type="EMBL" id="SCB27491.1"/>
    </source>
</evidence>
<dbReference type="Gene3D" id="3.40.50.1820">
    <property type="entry name" value="alpha/beta hydrolase"/>
    <property type="match status" value="1"/>
</dbReference>
<feature type="signal peptide" evidence="1">
    <location>
        <begin position="1"/>
        <end position="28"/>
    </location>
</feature>
<dbReference type="AlphaFoldDB" id="A0A1C3VIE2"/>
<feature type="chain" id="PRO_5008684450" description="AB hydrolase-1 domain-containing protein" evidence="1">
    <location>
        <begin position="29"/>
        <end position="298"/>
    </location>
</feature>
<evidence type="ECO:0000259" key="2">
    <source>
        <dbReference type="Pfam" id="PF12697"/>
    </source>
</evidence>
<evidence type="ECO:0000313" key="4">
    <source>
        <dbReference type="Proteomes" id="UP000199205"/>
    </source>
</evidence>
<dbReference type="Pfam" id="PF12697">
    <property type="entry name" value="Abhydrolase_6"/>
    <property type="match status" value="1"/>
</dbReference>
<evidence type="ECO:0000256" key="1">
    <source>
        <dbReference type="SAM" id="SignalP"/>
    </source>
</evidence>
<name>A0A1C3VIE2_9HYPH</name>
<dbReference type="InterPro" id="IPR029058">
    <property type="entry name" value="AB_hydrolase_fold"/>
</dbReference>
<feature type="domain" description="AB hydrolase-1" evidence="2">
    <location>
        <begin position="116"/>
        <end position="292"/>
    </location>
</feature>
<reference evidence="4" key="1">
    <citation type="submission" date="2016-08" db="EMBL/GenBank/DDBJ databases">
        <authorList>
            <person name="Varghese N."/>
            <person name="Submissions Spin"/>
        </authorList>
    </citation>
    <scope>NUCLEOTIDE SEQUENCE [LARGE SCALE GENOMIC DNA]</scope>
    <source>
        <strain evidence="4">P1-7</strain>
    </source>
</reference>
<dbReference type="RefSeq" id="WP_047556812.1">
    <property type="nucleotide sequence ID" value="NZ_FMAF01000005.1"/>
</dbReference>
<organism evidence="3 4">
    <name type="scientific">Rhizobium lusitanum</name>
    <dbReference type="NCBI Taxonomy" id="293958"/>
    <lineage>
        <taxon>Bacteria</taxon>
        <taxon>Pseudomonadati</taxon>
        <taxon>Pseudomonadota</taxon>
        <taxon>Alphaproteobacteria</taxon>
        <taxon>Hyphomicrobiales</taxon>
        <taxon>Rhizobiaceae</taxon>
        <taxon>Rhizobium/Agrobacterium group</taxon>
        <taxon>Rhizobium</taxon>
    </lineage>
</organism>
<dbReference type="InterPro" id="IPR000073">
    <property type="entry name" value="AB_hydrolase_1"/>
</dbReference>